<protein>
    <recommendedName>
        <fullName evidence="4">NADH-ubiquinone reductase complex 1 MLRQ subunit</fullName>
    </recommendedName>
</protein>
<sequence length="81" mass="8997">MFRQTARLRSPVPKEDQVGHTVSQRLRKLKNIPPELIPLGLVVAFAVAAGTYSCVRHLTTDSTIRLKRQGGSPTNEALEHH</sequence>
<evidence type="ECO:0000313" key="2">
    <source>
        <dbReference type="EMBL" id="ROT43388.1"/>
    </source>
</evidence>
<accession>A0A3N2Q9Q4</accession>
<evidence type="ECO:0000313" key="3">
    <source>
        <dbReference type="Proteomes" id="UP000272025"/>
    </source>
</evidence>
<dbReference type="InterPro" id="IPR010530">
    <property type="entry name" value="B12D"/>
</dbReference>
<name>A0A3N2Q9Q4_SODAK</name>
<keyword evidence="1" id="KW-0812">Transmembrane</keyword>
<dbReference type="EMBL" id="ML119051">
    <property type="protein sequence ID" value="ROT43388.1"/>
    <property type="molecule type" value="Genomic_DNA"/>
</dbReference>
<dbReference type="Proteomes" id="UP000272025">
    <property type="component" value="Unassembled WGS sequence"/>
</dbReference>
<gene>
    <name evidence="2" type="ORF">SODALDRAFT_327588</name>
</gene>
<dbReference type="OrthoDB" id="202195at2759"/>
<organism evidence="2 3">
    <name type="scientific">Sodiomyces alkalinus (strain CBS 110278 / VKM F-3762 / F11)</name>
    <name type="common">Alkaliphilic filamentous fungus</name>
    <dbReference type="NCBI Taxonomy" id="1314773"/>
    <lineage>
        <taxon>Eukaryota</taxon>
        <taxon>Fungi</taxon>
        <taxon>Dikarya</taxon>
        <taxon>Ascomycota</taxon>
        <taxon>Pezizomycotina</taxon>
        <taxon>Sordariomycetes</taxon>
        <taxon>Hypocreomycetidae</taxon>
        <taxon>Glomerellales</taxon>
        <taxon>Plectosphaerellaceae</taxon>
        <taxon>Sodiomyces</taxon>
    </lineage>
</organism>
<proteinExistence type="predicted"/>
<feature type="transmembrane region" description="Helical" evidence="1">
    <location>
        <begin position="36"/>
        <end position="55"/>
    </location>
</feature>
<reference evidence="2 3" key="1">
    <citation type="journal article" date="2018" name="Mol. Ecol.">
        <title>The obligate alkalophilic soda-lake fungus Sodiomyces alkalinus has shifted to a protein diet.</title>
        <authorList>
            <person name="Grum-Grzhimaylo A.A."/>
            <person name="Falkoski D.L."/>
            <person name="van den Heuvel J."/>
            <person name="Valero-Jimenez C.A."/>
            <person name="Min B."/>
            <person name="Choi I.G."/>
            <person name="Lipzen A."/>
            <person name="Daum C.G."/>
            <person name="Aanen D.K."/>
            <person name="Tsang A."/>
            <person name="Henrissat B."/>
            <person name="Bilanenko E.N."/>
            <person name="de Vries R.P."/>
            <person name="van Kan J.A.L."/>
            <person name="Grigoriev I.V."/>
            <person name="Debets A.J.M."/>
        </authorList>
    </citation>
    <scope>NUCLEOTIDE SEQUENCE [LARGE SCALE GENOMIC DNA]</scope>
    <source>
        <strain evidence="2 3">F11</strain>
    </source>
</reference>
<dbReference type="Pfam" id="PF06522">
    <property type="entry name" value="B12D"/>
    <property type="match status" value="1"/>
</dbReference>
<evidence type="ECO:0008006" key="4">
    <source>
        <dbReference type="Google" id="ProtNLM"/>
    </source>
</evidence>
<dbReference type="GeneID" id="39578953"/>
<keyword evidence="1" id="KW-0472">Membrane</keyword>
<dbReference type="AlphaFoldDB" id="A0A3N2Q9Q4"/>
<keyword evidence="1" id="KW-1133">Transmembrane helix</keyword>
<evidence type="ECO:0000256" key="1">
    <source>
        <dbReference type="SAM" id="Phobius"/>
    </source>
</evidence>
<keyword evidence="3" id="KW-1185">Reference proteome</keyword>
<dbReference type="RefSeq" id="XP_028471194.1">
    <property type="nucleotide sequence ID" value="XM_028610475.1"/>
</dbReference>